<organism evidence="2 3">
    <name type="scientific">Limosilactobacillus reuteri</name>
    <name type="common">Lactobacillus reuteri</name>
    <dbReference type="NCBI Taxonomy" id="1598"/>
    <lineage>
        <taxon>Bacteria</taxon>
        <taxon>Bacillati</taxon>
        <taxon>Bacillota</taxon>
        <taxon>Bacilli</taxon>
        <taxon>Lactobacillales</taxon>
        <taxon>Lactobacillaceae</taxon>
        <taxon>Limosilactobacillus</taxon>
    </lineage>
</organism>
<feature type="transmembrane region" description="Helical" evidence="1">
    <location>
        <begin position="120"/>
        <end position="141"/>
    </location>
</feature>
<name>A0A855XMV2_LIMRT</name>
<feature type="non-terminal residue" evidence="2">
    <location>
        <position position="307"/>
    </location>
</feature>
<feature type="transmembrane region" description="Helical" evidence="1">
    <location>
        <begin position="7"/>
        <end position="26"/>
    </location>
</feature>
<evidence type="ECO:0000313" key="3">
    <source>
        <dbReference type="Proteomes" id="UP000245980"/>
    </source>
</evidence>
<feature type="transmembrane region" description="Helical" evidence="1">
    <location>
        <begin position="231"/>
        <end position="247"/>
    </location>
</feature>
<dbReference type="EMBL" id="QGHT01000054">
    <property type="protein sequence ID" value="PWT40176.1"/>
    <property type="molecule type" value="Genomic_DNA"/>
</dbReference>
<feature type="transmembrane region" description="Helical" evidence="1">
    <location>
        <begin position="186"/>
        <end position="219"/>
    </location>
</feature>
<reference evidence="2 3" key="1">
    <citation type="journal article" date="2018" name="Front. Microbiol.">
        <title>Comparative Genomics of the Herbivore Gut Symbiont Lactobacillus reuteri Reveals Genetic Diversity and Lifestyle Adaptation.</title>
        <authorList>
            <person name="Zhao J."/>
        </authorList>
    </citation>
    <scope>NUCLEOTIDE SEQUENCE [LARGE SCALE GENOMIC DNA]</scope>
    <source>
        <strain evidence="2 3">LR10</strain>
    </source>
</reference>
<protein>
    <submittedName>
        <fullName evidence="2">Uncharacterized protein</fullName>
    </submittedName>
</protein>
<dbReference type="Proteomes" id="UP000245980">
    <property type="component" value="Unassembled WGS sequence"/>
</dbReference>
<keyword evidence="1" id="KW-0472">Membrane</keyword>
<gene>
    <name evidence="2" type="ORF">DKZ22_09355</name>
</gene>
<dbReference type="RefSeq" id="WP_181392397.1">
    <property type="nucleotide sequence ID" value="NZ_QGHT01000054.1"/>
</dbReference>
<accession>A0A855XMV2</accession>
<evidence type="ECO:0000256" key="1">
    <source>
        <dbReference type="SAM" id="Phobius"/>
    </source>
</evidence>
<keyword evidence="1" id="KW-0812">Transmembrane</keyword>
<comment type="caution">
    <text evidence="2">The sequence shown here is derived from an EMBL/GenBank/DDBJ whole genome shotgun (WGS) entry which is preliminary data.</text>
</comment>
<keyword evidence="1" id="KW-1133">Transmembrane helix</keyword>
<dbReference type="AlphaFoldDB" id="A0A855XMV2"/>
<sequence>MKEKKVSLRELLIGIYSFLLFNTAFININNNILFYIINCMTFIITFFLYIIFFSQIIQKCSKIIIFLLITFLALVIYSLSVNNPTNFSIDGYLPVIRLAMILFSTSIGFFILLEKKYAYILINVFFLTLIFYCLANDLIFIPHFTSFNSSQMYLLGNKFNVAYLHLELLCFYFLKISFVNRKPKSVITLVFIIFYTLFIDILIDCISGIVGLIICLLIIYVIPKKITVNPISWLIVWGISSLVPFLYQKIVESSLYQNIVLGTLNRSITMTGRMNIYKEVPFIMYDHWKWGYGWNNSYNIVYNYMKM</sequence>
<proteinExistence type="predicted"/>
<feature type="transmembrane region" description="Helical" evidence="1">
    <location>
        <begin position="161"/>
        <end position="179"/>
    </location>
</feature>
<evidence type="ECO:0000313" key="2">
    <source>
        <dbReference type="EMBL" id="PWT40176.1"/>
    </source>
</evidence>
<feature type="transmembrane region" description="Helical" evidence="1">
    <location>
        <begin position="92"/>
        <end position="113"/>
    </location>
</feature>
<feature type="transmembrane region" description="Helical" evidence="1">
    <location>
        <begin position="63"/>
        <end position="80"/>
    </location>
</feature>
<feature type="transmembrane region" description="Helical" evidence="1">
    <location>
        <begin position="32"/>
        <end position="51"/>
    </location>
</feature>